<keyword evidence="3" id="KW-1185">Reference proteome</keyword>
<name>A0A8T0J2C1_CERPU</name>
<sequence>MSCLVFLMQLNVLNCVFLIWLRMQYANGSNPGYMVFCPLSTADVGGVRMTTCRVHDSRC</sequence>
<organism evidence="2 3">
    <name type="scientific">Ceratodon purpureus</name>
    <name type="common">Fire moss</name>
    <name type="synonym">Dicranum purpureum</name>
    <dbReference type="NCBI Taxonomy" id="3225"/>
    <lineage>
        <taxon>Eukaryota</taxon>
        <taxon>Viridiplantae</taxon>
        <taxon>Streptophyta</taxon>
        <taxon>Embryophyta</taxon>
        <taxon>Bryophyta</taxon>
        <taxon>Bryophytina</taxon>
        <taxon>Bryopsida</taxon>
        <taxon>Dicranidae</taxon>
        <taxon>Pseudoditrichales</taxon>
        <taxon>Ditrichaceae</taxon>
        <taxon>Ceratodon</taxon>
    </lineage>
</organism>
<proteinExistence type="predicted"/>
<reference evidence="2" key="1">
    <citation type="submission" date="2020-06" db="EMBL/GenBank/DDBJ databases">
        <title>WGS assembly of Ceratodon purpureus strain R40.</title>
        <authorList>
            <person name="Carey S.B."/>
            <person name="Jenkins J."/>
            <person name="Shu S."/>
            <person name="Lovell J.T."/>
            <person name="Sreedasyam A."/>
            <person name="Maumus F."/>
            <person name="Tiley G.P."/>
            <person name="Fernandez-Pozo N."/>
            <person name="Barry K."/>
            <person name="Chen C."/>
            <person name="Wang M."/>
            <person name="Lipzen A."/>
            <person name="Daum C."/>
            <person name="Saski C.A."/>
            <person name="Payton A.C."/>
            <person name="Mcbreen J.C."/>
            <person name="Conrad R.E."/>
            <person name="Kollar L.M."/>
            <person name="Olsson S."/>
            <person name="Huttunen S."/>
            <person name="Landis J.B."/>
            <person name="Wickett N.J."/>
            <person name="Johnson M.G."/>
            <person name="Rensing S.A."/>
            <person name="Grimwood J."/>
            <person name="Schmutz J."/>
            <person name="Mcdaniel S.F."/>
        </authorList>
    </citation>
    <scope>NUCLEOTIDE SEQUENCE</scope>
    <source>
        <strain evidence="2">R40</strain>
    </source>
</reference>
<gene>
    <name evidence="2" type="ORF">KC19_2G271000</name>
</gene>
<comment type="caution">
    <text evidence="2">The sequence shown here is derived from an EMBL/GenBank/DDBJ whole genome shotgun (WGS) entry which is preliminary data.</text>
</comment>
<evidence type="ECO:0008006" key="4">
    <source>
        <dbReference type="Google" id="ProtNLM"/>
    </source>
</evidence>
<feature type="signal peptide" evidence="1">
    <location>
        <begin position="1"/>
        <end position="28"/>
    </location>
</feature>
<evidence type="ECO:0000313" key="2">
    <source>
        <dbReference type="EMBL" id="KAG0588813.1"/>
    </source>
</evidence>
<dbReference type="AlphaFoldDB" id="A0A8T0J2C1"/>
<dbReference type="Proteomes" id="UP000822688">
    <property type="component" value="Chromosome 2"/>
</dbReference>
<evidence type="ECO:0000256" key="1">
    <source>
        <dbReference type="SAM" id="SignalP"/>
    </source>
</evidence>
<accession>A0A8T0J2C1</accession>
<protein>
    <recommendedName>
        <fullName evidence="4">Secreted protein</fullName>
    </recommendedName>
</protein>
<evidence type="ECO:0000313" key="3">
    <source>
        <dbReference type="Proteomes" id="UP000822688"/>
    </source>
</evidence>
<feature type="chain" id="PRO_5035929681" description="Secreted protein" evidence="1">
    <location>
        <begin position="29"/>
        <end position="59"/>
    </location>
</feature>
<dbReference type="EMBL" id="CM026422">
    <property type="protein sequence ID" value="KAG0588813.1"/>
    <property type="molecule type" value="Genomic_DNA"/>
</dbReference>
<keyword evidence="1" id="KW-0732">Signal</keyword>